<dbReference type="SUPFAM" id="SSF52833">
    <property type="entry name" value="Thioredoxin-like"/>
    <property type="match status" value="1"/>
</dbReference>
<dbReference type="EMBL" id="CP111021">
    <property type="protein sequence ID" value="WAR17422.1"/>
    <property type="molecule type" value="Genomic_DNA"/>
</dbReference>
<keyword evidence="3" id="KW-1185">Reference proteome</keyword>
<protein>
    <submittedName>
        <fullName evidence="2">PRDX6-like protein</fullName>
    </submittedName>
</protein>
<gene>
    <name evidence="2" type="ORF">MAR_032016</name>
</gene>
<evidence type="ECO:0000259" key="1">
    <source>
        <dbReference type="PROSITE" id="PS51352"/>
    </source>
</evidence>
<organism evidence="2 3">
    <name type="scientific">Mya arenaria</name>
    <name type="common">Soft-shell clam</name>
    <dbReference type="NCBI Taxonomy" id="6604"/>
    <lineage>
        <taxon>Eukaryota</taxon>
        <taxon>Metazoa</taxon>
        <taxon>Spiralia</taxon>
        <taxon>Lophotrochozoa</taxon>
        <taxon>Mollusca</taxon>
        <taxon>Bivalvia</taxon>
        <taxon>Autobranchia</taxon>
        <taxon>Heteroconchia</taxon>
        <taxon>Euheterodonta</taxon>
        <taxon>Imparidentia</taxon>
        <taxon>Neoheterodontei</taxon>
        <taxon>Myida</taxon>
        <taxon>Myoidea</taxon>
        <taxon>Myidae</taxon>
        <taxon>Mya</taxon>
    </lineage>
</organism>
<sequence length="210" mass="23574">MGINLGDVFPNFEAEIFDETAANGLKKIKFHEWIGKDSWSILFSHPRDFTPVCTTELGMVSQLVDDFAKMKTKVIALSCDSVEEHKGWSKDVMDYSKQKAFGFPIISDPKRELAKQLGMIDPDEQTETGMPLTCRAVFIIGPDYKLKLSMLYPATTGRNFDEIKRLGDKCMVIPSLSLDEAKKLFPKGVEVCQMPSGKGYMRFTPDPSDS</sequence>
<feature type="domain" description="Thioredoxin" evidence="1">
    <location>
        <begin position="3"/>
        <end position="172"/>
    </location>
</feature>
<dbReference type="Pfam" id="PF00578">
    <property type="entry name" value="AhpC-TSA"/>
    <property type="match status" value="1"/>
</dbReference>
<evidence type="ECO:0000313" key="3">
    <source>
        <dbReference type="Proteomes" id="UP001164746"/>
    </source>
</evidence>
<reference evidence="2" key="1">
    <citation type="submission" date="2022-11" db="EMBL/GenBank/DDBJ databases">
        <title>Centuries of genome instability and evolution in soft-shell clam transmissible cancer (bioRxiv).</title>
        <authorList>
            <person name="Hart S.F.M."/>
            <person name="Yonemitsu M.A."/>
            <person name="Giersch R.M."/>
            <person name="Beal B.F."/>
            <person name="Arriagada G."/>
            <person name="Davis B.W."/>
            <person name="Ostrander E.A."/>
            <person name="Goff S.P."/>
            <person name="Metzger M.J."/>
        </authorList>
    </citation>
    <scope>NUCLEOTIDE SEQUENCE</scope>
    <source>
        <strain evidence="2">MELC-2E11</strain>
        <tissue evidence="2">Siphon/mantle</tissue>
    </source>
</reference>
<name>A0ABY7F5G7_MYAAR</name>
<accession>A0ABY7F5G7</accession>
<dbReference type="Proteomes" id="UP001164746">
    <property type="component" value="Chromosome 10"/>
</dbReference>
<dbReference type="Gene3D" id="3.40.30.10">
    <property type="entry name" value="Glutaredoxin"/>
    <property type="match status" value="1"/>
</dbReference>
<dbReference type="PANTHER" id="PTHR43503">
    <property type="entry name" value="MCG48959-RELATED"/>
    <property type="match status" value="1"/>
</dbReference>
<evidence type="ECO:0000313" key="2">
    <source>
        <dbReference type="EMBL" id="WAR17422.1"/>
    </source>
</evidence>
<dbReference type="InterPro" id="IPR000866">
    <property type="entry name" value="AhpC/TSA"/>
</dbReference>
<dbReference type="PANTHER" id="PTHR43503:SF4">
    <property type="entry name" value="PEROXIREDOXIN-6"/>
    <property type="match status" value="1"/>
</dbReference>
<dbReference type="Gene3D" id="3.30.1020.10">
    <property type="entry name" value="Antioxidant, Horf6, Chain A, domain2"/>
    <property type="match status" value="1"/>
</dbReference>
<proteinExistence type="predicted"/>
<dbReference type="InterPro" id="IPR013766">
    <property type="entry name" value="Thioredoxin_domain"/>
</dbReference>
<dbReference type="InterPro" id="IPR036249">
    <property type="entry name" value="Thioredoxin-like_sf"/>
</dbReference>
<dbReference type="PROSITE" id="PS51352">
    <property type="entry name" value="THIOREDOXIN_2"/>
    <property type="match status" value="1"/>
</dbReference>